<comment type="caution">
    <text evidence="7">The sequence shown here is derived from an EMBL/GenBank/DDBJ whole genome shotgun (WGS) entry which is preliminary data.</text>
</comment>
<dbReference type="GO" id="GO:0006897">
    <property type="term" value="P:endocytosis"/>
    <property type="evidence" value="ECO:0007669"/>
    <property type="project" value="UniProtKB-KW"/>
</dbReference>
<keyword evidence="4" id="KW-0653">Protein transport</keyword>
<organism evidence="7 8">
    <name type="scientific">Geodia barretti</name>
    <name type="common">Barrett's horny sponge</name>
    <dbReference type="NCBI Taxonomy" id="519541"/>
    <lineage>
        <taxon>Eukaryota</taxon>
        <taxon>Metazoa</taxon>
        <taxon>Porifera</taxon>
        <taxon>Demospongiae</taxon>
        <taxon>Heteroscleromorpha</taxon>
        <taxon>Tetractinellida</taxon>
        <taxon>Astrophorina</taxon>
        <taxon>Geodiidae</taxon>
        <taxon>Geodia</taxon>
    </lineage>
</organism>
<feature type="compositionally biased region" description="Low complexity" evidence="5">
    <location>
        <begin position="177"/>
        <end position="187"/>
    </location>
</feature>
<dbReference type="PANTHER" id="PTHR12847">
    <property type="entry name" value="ATP-BINDING CASSETTE ABC TRANSPORTER-RELATED"/>
    <property type="match status" value="1"/>
</dbReference>
<dbReference type="EMBL" id="CASHTH010003894">
    <property type="protein sequence ID" value="CAI8051012.1"/>
    <property type="molecule type" value="Genomic_DNA"/>
</dbReference>
<evidence type="ECO:0000313" key="8">
    <source>
        <dbReference type="Proteomes" id="UP001174909"/>
    </source>
</evidence>
<dbReference type="Proteomes" id="UP001174909">
    <property type="component" value="Unassembled WGS sequence"/>
</dbReference>
<feature type="region of interest" description="Disordered" evidence="5">
    <location>
        <begin position="164"/>
        <end position="245"/>
    </location>
</feature>
<dbReference type="SUPFAM" id="SSF50729">
    <property type="entry name" value="PH domain-like"/>
    <property type="match status" value="1"/>
</dbReference>
<feature type="compositionally biased region" description="Basic and acidic residues" evidence="5">
    <location>
        <begin position="164"/>
        <end position="173"/>
    </location>
</feature>
<dbReference type="FunFam" id="2.30.29.30:FF:000064">
    <property type="entry name" value="Adaptin ear-binding coat-associated protein 1"/>
    <property type="match status" value="1"/>
</dbReference>
<dbReference type="Pfam" id="PF07933">
    <property type="entry name" value="DUF1681"/>
    <property type="match status" value="1"/>
</dbReference>
<dbReference type="GO" id="GO:0015031">
    <property type="term" value="P:protein transport"/>
    <property type="evidence" value="ECO:0007669"/>
    <property type="project" value="UniProtKB-KW"/>
</dbReference>
<evidence type="ECO:0000313" key="7">
    <source>
        <dbReference type="EMBL" id="CAI8051012.1"/>
    </source>
</evidence>
<sequence length="245" mass="26813">MAEDYERISLVKPEVFIYQIPPRASNRAVRAADWNLESPDWKGRLRVVSMGEKCLVKLEDKISGELFAVCPVDNFPGIAVEPVSDSSRYFLLRLQDPSGQNAFVGLGFEDRGDAFDFNVSLQDHFKMVKKEQDLAVESSQPVEHKDYSLKAGQKIQINLGKKVLQKDEEEKSGPKQSLIGLSASGGLLPPPAGATPAPRTLQSAPAPAHNSQSTQSKSDDWGDFSVFDSSSKPKSSGEGSGWVQF</sequence>
<dbReference type="Gene3D" id="2.30.29.30">
    <property type="entry name" value="Pleckstrin-homology domain (PH domain)/Phosphotyrosine-binding domain (PTB)"/>
    <property type="match status" value="1"/>
</dbReference>
<dbReference type="GO" id="GO:0030125">
    <property type="term" value="C:clathrin vesicle coat"/>
    <property type="evidence" value="ECO:0007669"/>
    <property type="project" value="TreeGrafter"/>
</dbReference>
<dbReference type="CDD" id="cd13228">
    <property type="entry name" value="PHear_NECAP"/>
    <property type="match status" value="1"/>
</dbReference>
<evidence type="ECO:0000256" key="2">
    <source>
        <dbReference type="ARBA" id="ARBA00022448"/>
    </source>
</evidence>
<feature type="domain" description="NECAP PHear" evidence="6">
    <location>
        <begin position="5"/>
        <end position="160"/>
    </location>
</feature>
<evidence type="ECO:0000256" key="4">
    <source>
        <dbReference type="ARBA" id="ARBA00022927"/>
    </source>
</evidence>
<name>A0AA35XHI2_GEOBA</name>
<dbReference type="PANTHER" id="PTHR12847:SF9">
    <property type="entry name" value="NECAP-LIKE PROTEIN CG9132"/>
    <property type="match status" value="1"/>
</dbReference>
<protein>
    <submittedName>
        <fullName evidence="7">NECAP-like protein CG9132</fullName>
    </submittedName>
</protein>
<dbReference type="InterPro" id="IPR011993">
    <property type="entry name" value="PH-like_dom_sf"/>
</dbReference>
<proteinExistence type="inferred from homology"/>
<accession>A0AA35XHI2</accession>
<evidence type="ECO:0000256" key="5">
    <source>
        <dbReference type="SAM" id="MobiDB-lite"/>
    </source>
</evidence>
<evidence type="ECO:0000256" key="1">
    <source>
        <dbReference type="ARBA" id="ARBA00007736"/>
    </source>
</evidence>
<evidence type="ECO:0000259" key="6">
    <source>
        <dbReference type="Pfam" id="PF07933"/>
    </source>
</evidence>
<dbReference type="InterPro" id="IPR012466">
    <property type="entry name" value="NECAP_PHear"/>
</dbReference>
<evidence type="ECO:0000256" key="3">
    <source>
        <dbReference type="ARBA" id="ARBA00022583"/>
    </source>
</evidence>
<keyword evidence="3" id="KW-0254">Endocytosis</keyword>
<comment type="similarity">
    <text evidence="1">Belongs to the NECAP family.</text>
</comment>
<gene>
    <name evidence="7" type="ORF">GBAR_LOCUS27970</name>
</gene>
<reference evidence="7" key="1">
    <citation type="submission" date="2023-03" db="EMBL/GenBank/DDBJ databases">
        <authorList>
            <person name="Steffen K."/>
            <person name="Cardenas P."/>
        </authorList>
    </citation>
    <scope>NUCLEOTIDE SEQUENCE</scope>
</reference>
<dbReference type="AlphaFoldDB" id="A0AA35XHI2"/>
<keyword evidence="2" id="KW-0813">Transport</keyword>
<keyword evidence="8" id="KW-1185">Reference proteome</keyword>